<evidence type="ECO:0000313" key="3">
    <source>
        <dbReference type="EMBL" id="GEN03761.1"/>
    </source>
</evidence>
<dbReference type="AlphaFoldDB" id="A0A252ANQ6"/>
<dbReference type="EMBL" id="JOPA01000035">
    <property type="protein sequence ID" value="OUI91515.1"/>
    <property type="molecule type" value="Genomic_DNA"/>
</dbReference>
<evidence type="ECO:0000259" key="1">
    <source>
        <dbReference type="PROSITE" id="PS50933"/>
    </source>
</evidence>
<proteinExistence type="predicted"/>
<name>A0A252ANQ6_9PROT</name>
<keyword evidence="5" id="KW-1185">Reference proteome</keyword>
<reference evidence="4" key="3">
    <citation type="submission" date="2014-06" db="EMBL/GenBank/DDBJ databases">
        <authorList>
            <person name="Ju J."/>
            <person name="Zhang J."/>
        </authorList>
    </citation>
    <scope>NUCLEOTIDE SEQUENCE [LARGE SCALE GENOMIC DNA]</scope>
    <source>
        <strain evidence="4">DmL_051</strain>
    </source>
</reference>
<dbReference type="SMART" id="SM00754">
    <property type="entry name" value="CHRD"/>
    <property type="match status" value="1"/>
</dbReference>
<gene>
    <name evidence="2" type="ORF">Abin_053_070</name>
    <name evidence="3" type="ORF">AIN02nite_17860</name>
    <name evidence="4" type="ORF">HK17_11230</name>
</gene>
<comment type="caution">
    <text evidence="4">The sequence shown here is derived from an EMBL/GenBank/DDBJ whole genome shotgun (WGS) entry which is preliminary data.</text>
</comment>
<evidence type="ECO:0000313" key="5">
    <source>
        <dbReference type="Proteomes" id="UP000032673"/>
    </source>
</evidence>
<organism evidence="4 6">
    <name type="scientific">Acetobacter indonesiensis</name>
    <dbReference type="NCBI Taxonomy" id="104101"/>
    <lineage>
        <taxon>Bacteria</taxon>
        <taxon>Pseudomonadati</taxon>
        <taxon>Pseudomonadota</taxon>
        <taxon>Alphaproteobacteria</taxon>
        <taxon>Acetobacterales</taxon>
        <taxon>Acetobacteraceae</taxon>
        <taxon>Acetobacter</taxon>
    </lineage>
</organism>
<dbReference type="InterPro" id="IPR010895">
    <property type="entry name" value="CHRD"/>
</dbReference>
<dbReference type="Pfam" id="PF07452">
    <property type="entry name" value="CHRD"/>
    <property type="match status" value="1"/>
</dbReference>
<dbReference type="EMBL" id="BJXQ01000009">
    <property type="protein sequence ID" value="GEN03761.1"/>
    <property type="molecule type" value="Genomic_DNA"/>
</dbReference>
<dbReference type="Proteomes" id="UP000032673">
    <property type="component" value="Unassembled WGS sequence"/>
</dbReference>
<reference evidence="3 7" key="4">
    <citation type="submission" date="2019-07" db="EMBL/GenBank/DDBJ databases">
        <title>Whole genome shotgun sequence of Acetobacter indonesiensis NBRC 16471.</title>
        <authorList>
            <person name="Hosoyama A."/>
            <person name="Uohara A."/>
            <person name="Ohji S."/>
            <person name="Ichikawa N."/>
        </authorList>
    </citation>
    <scope>NUCLEOTIDE SEQUENCE [LARGE SCALE GENOMIC DNA]</scope>
    <source>
        <strain evidence="3 7">NBRC 16471</strain>
    </source>
</reference>
<accession>A0A252ANQ6</accession>
<reference evidence="6" key="2">
    <citation type="submission" date="2014-06" db="EMBL/GenBank/DDBJ databases">
        <authorList>
            <person name="Winans N.J."/>
            <person name="Newell P.D."/>
            <person name="Douglas A.E."/>
        </authorList>
    </citation>
    <scope>NUCLEOTIDE SEQUENCE [LARGE SCALE GENOMIC DNA]</scope>
</reference>
<dbReference type="EMBL" id="BAMW01000050">
    <property type="protein sequence ID" value="GAN64101.1"/>
    <property type="molecule type" value="Genomic_DNA"/>
</dbReference>
<dbReference type="Proteomes" id="UP000194641">
    <property type="component" value="Unassembled WGS sequence"/>
</dbReference>
<evidence type="ECO:0000313" key="2">
    <source>
        <dbReference type="EMBL" id="GAN64101.1"/>
    </source>
</evidence>
<sequence>MGLQRKSVLGAALLLSAGLITTLPAYAERSERFAGTFAAEHSATTKPDGRVDALFYPAAHVLRYTITWSGLSGGLNAAHFHGPAGPGEGAAPVITIKGPYKSPLTGSVSLNKDQEDMLENGKLYVNLHTQAYPKGEARAQLTK</sequence>
<protein>
    <submittedName>
        <fullName evidence="3">CHRD domain-containing protein</fullName>
    </submittedName>
</protein>
<evidence type="ECO:0000313" key="7">
    <source>
        <dbReference type="Proteomes" id="UP000321104"/>
    </source>
</evidence>
<dbReference type="Proteomes" id="UP000321104">
    <property type="component" value="Unassembled WGS sequence"/>
</dbReference>
<dbReference type="PROSITE" id="PS50933">
    <property type="entry name" value="CHRD"/>
    <property type="match status" value="1"/>
</dbReference>
<reference evidence="2 5" key="1">
    <citation type="submission" date="2012-11" db="EMBL/GenBank/DDBJ databases">
        <title>Whole genome sequence of Acetobacter indonesiensis 5H-1.</title>
        <authorList>
            <person name="Azuma Y."/>
            <person name="Higashiura N."/>
            <person name="Hirakawa H."/>
            <person name="Matsushita K."/>
        </authorList>
    </citation>
    <scope>NUCLEOTIDE SEQUENCE [LARGE SCALE GENOMIC DNA]</scope>
    <source>
        <strain evidence="2 5">5H-1</strain>
    </source>
</reference>
<evidence type="ECO:0000313" key="6">
    <source>
        <dbReference type="Proteomes" id="UP000194641"/>
    </source>
</evidence>
<feature type="domain" description="CHRD" evidence="1">
    <location>
        <begin position="29"/>
        <end position="143"/>
    </location>
</feature>
<dbReference type="RefSeq" id="WP_048847239.1">
    <property type="nucleotide sequence ID" value="NZ_BAMW01000050.1"/>
</dbReference>
<evidence type="ECO:0000313" key="4">
    <source>
        <dbReference type="EMBL" id="OUI91515.1"/>
    </source>
</evidence>